<feature type="domain" description="LamG-like jellyroll fold" evidence="5">
    <location>
        <begin position="1075"/>
        <end position="1217"/>
    </location>
</feature>
<evidence type="ECO:0000256" key="2">
    <source>
        <dbReference type="ARBA" id="ARBA00023157"/>
    </source>
</evidence>
<dbReference type="SMART" id="SM00560">
    <property type="entry name" value="LamGL"/>
    <property type="match status" value="1"/>
</dbReference>
<dbReference type="Gene3D" id="2.60.120.200">
    <property type="match status" value="1"/>
</dbReference>
<evidence type="ECO:0000256" key="3">
    <source>
        <dbReference type="SAM" id="MobiDB-lite"/>
    </source>
</evidence>
<evidence type="ECO:0000313" key="6">
    <source>
        <dbReference type="EMBL" id="SCF32876.1"/>
    </source>
</evidence>
<reference evidence="7" key="1">
    <citation type="submission" date="2016-06" db="EMBL/GenBank/DDBJ databases">
        <authorList>
            <person name="Varghese N."/>
            <person name="Submissions Spin"/>
        </authorList>
    </citation>
    <scope>NUCLEOTIDE SEQUENCE [LARGE SCALE GENOMIC DNA]</scope>
    <source>
        <strain evidence="7">DSM 45246</strain>
    </source>
</reference>
<accession>A0A1C4ZJ55</accession>
<dbReference type="SUPFAM" id="SSF49899">
    <property type="entry name" value="Concanavalin A-like lectins/glucanases"/>
    <property type="match status" value="1"/>
</dbReference>
<feature type="signal peptide" evidence="4">
    <location>
        <begin position="1"/>
        <end position="36"/>
    </location>
</feature>
<name>A0A1C4ZJ55_9ACTN</name>
<feature type="compositionally biased region" description="Low complexity" evidence="3">
    <location>
        <begin position="251"/>
        <end position="280"/>
    </location>
</feature>
<dbReference type="Proteomes" id="UP000199629">
    <property type="component" value="Unassembled WGS sequence"/>
</dbReference>
<keyword evidence="2" id="KW-1015">Disulfide bond</keyword>
<keyword evidence="1 4" id="KW-0732">Signal</keyword>
<feature type="region of interest" description="Disordered" evidence="3">
    <location>
        <begin position="245"/>
        <end position="281"/>
    </location>
</feature>
<protein>
    <submittedName>
        <fullName evidence="6">Repeat domain-containing protein</fullName>
    </submittedName>
</protein>
<evidence type="ECO:0000313" key="7">
    <source>
        <dbReference type="Proteomes" id="UP000199629"/>
    </source>
</evidence>
<dbReference type="InterPro" id="IPR028994">
    <property type="entry name" value="Integrin_alpha_N"/>
</dbReference>
<dbReference type="Pfam" id="PF13517">
    <property type="entry name" value="FG-GAP_3"/>
    <property type="match status" value="2"/>
</dbReference>
<evidence type="ECO:0000259" key="5">
    <source>
        <dbReference type="SMART" id="SM00560"/>
    </source>
</evidence>
<gene>
    <name evidence="6" type="ORF">GA0070214_11541</name>
</gene>
<dbReference type="EMBL" id="FMCS01000015">
    <property type="protein sequence ID" value="SCF32876.1"/>
    <property type="molecule type" value="Genomic_DNA"/>
</dbReference>
<dbReference type="InterPro" id="IPR006558">
    <property type="entry name" value="LamG-like"/>
</dbReference>
<organism evidence="6 7">
    <name type="scientific">Micromonospora chaiyaphumensis</name>
    <dbReference type="NCBI Taxonomy" id="307119"/>
    <lineage>
        <taxon>Bacteria</taxon>
        <taxon>Bacillati</taxon>
        <taxon>Actinomycetota</taxon>
        <taxon>Actinomycetes</taxon>
        <taxon>Micromonosporales</taxon>
        <taxon>Micromonosporaceae</taxon>
        <taxon>Micromonospora</taxon>
    </lineage>
</organism>
<sequence length="1467" mass="153071">MPTTRPPRRTRATSFATAASLLVTAAAMWPGAVATADPDGYAGAPRPAPTADTSLDVEQALAQARRTGQPVEATATGTSTSVVTALPDGQVHLTQHATATRKKVDGSWKPLDATLVRRPDGTITSSVTTNDVALSPGGEAPLAQLTSGDRTFTVDAPMPLPAPTLSGATATYAGVLPDVDLVVTVNRNGGFSHVFVVRTPEAADNPELLTLSLGTHAQGFSLSVDKAGNIAGRDRSGATALSAPAPLMWDSSSSPAAGPAARSGQTSDATAPGRAARTAPVKVRMQGRKLHLVPDRTLLSGTKTVYPVFIDPTFNWSPAGSGRGGWASISYQHQSTNYWMTTPDPIGRMQVGNAGEQRSNTLINFSVPVSTLTGAEINSAIFKITNTRSWNCDPKQVNVYAPNTVLSGTNATWNYWEGQSSGPLAASKSFAYGYSGCAADGVSFDITGQIQRDVSDNHKTRTLWMKAYNEAGDPESWKEFLETSPTLEIQYNHKPNKPTGLTTSPKTTCAGGSTVGDASVSLYAPVSDRNGGVLGVSFRLTRKSDGAVVATSDPNKLTASSGTTAVLVVPQATLRQYAGYTGPGTGTVTAYTWKVQATDFRTPSDWSDTCTFSFDPTRPGHPDVTAPAESVIGQPASFTITAAGGTTPSGYLYQLNAAAPVQVTASGTGSTTVSILPTRYTNTLTVTSLSPGGNIGDSESVTFNSDPAVTAVDGDMTGDDIPDLLVAGNTNGLPPGLWLTEGGSDGPPAPATNIGSKGNGLGTVGSSKDFNGAQAITGQFAGYGLQDVLVYYPAGANAGGASMLRANGDGSVIQPYENGNQVTVPREALTDEADVSPLQVANAGDARHTGQPYPDLIGISGNETGYYLTYYPSTGPGSFQQVTRTSATTPDGGNDWNNWTIATTQTTNTTGTSTAMFLWKPGTGALHLWTGLSFDIDNGQLTYTSYTLSTAGWNKDAVLGLRAADINNDGTPDLWTVGASGTTKTWRVTNLTAGTGSITGDPEGRIVTAKHAWHFADAKDGQASTVPAEDAVGTLAATGSGAAAWRTGDLFDPSITLDGANSTLTTTGAAVATDAGFSISVWAKPNASGGTVVSQDGVNTAGFKLWADASDNSWRFAMSRSDVASPIWDTVSSGANTVRLGAWTQLAITFKPASGTLRNMYLYINGRNIASASHTTIWNADRSLRFGSTRTGASTTGGYFNGQLSTAQAWDSAVINPSPAPHDLNGDGKADIVTADSSGNLYLRPNTGGTGMSTFGTPMKIGQGWDGWRWDIHDWTQDGLADVMGVDASGQLWAYPNVNGAPTYATRKRVGVGWTDYTHASANANTSPQPDHFGIKNSTGELFYYPNGCCAVRVAQSGWSNYRIYPVDFNRDGLDDLISIDTTGNLYWYPNTGQAGLAMFGTRKQIGSGWATYRVAITDVNGDGLPDIVAGDSKGDGWVYPGSSDVSFPSRYQIASGWLVSLVKTIG</sequence>
<feature type="chain" id="PRO_5008710289" evidence="4">
    <location>
        <begin position="37"/>
        <end position="1467"/>
    </location>
</feature>
<dbReference type="InterPro" id="IPR013517">
    <property type="entry name" value="FG-GAP"/>
</dbReference>
<evidence type="ECO:0000256" key="1">
    <source>
        <dbReference type="ARBA" id="ARBA00022729"/>
    </source>
</evidence>
<keyword evidence="7" id="KW-1185">Reference proteome</keyword>
<proteinExistence type="predicted"/>
<dbReference type="SUPFAM" id="SSF69318">
    <property type="entry name" value="Integrin alpha N-terminal domain"/>
    <property type="match status" value="2"/>
</dbReference>
<evidence type="ECO:0000256" key="4">
    <source>
        <dbReference type="SAM" id="SignalP"/>
    </source>
</evidence>
<dbReference type="RefSeq" id="WP_091269819.1">
    <property type="nucleotide sequence ID" value="NZ_FMCS01000015.1"/>
</dbReference>
<dbReference type="InterPro" id="IPR013320">
    <property type="entry name" value="ConA-like_dom_sf"/>
</dbReference>